<evidence type="ECO:0000313" key="2">
    <source>
        <dbReference type="Proteomes" id="UP000238296"/>
    </source>
</evidence>
<organism evidence="1 2">
    <name type="scientific">Mycobacterium talmoniae</name>
    <dbReference type="NCBI Taxonomy" id="1858794"/>
    <lineage>
        <taxon>Bacteria</taxon>
        <taxon>Bacillati</taxon>
        <taxon>Actinomycetota</taxon>
        <taxon>Actinomycetes</taxon>
        <taxon>Mycobacteriales</taxon>
        <taxon>Mycobacteriaceae</taxon>
        <taxon>Mycobacterium</taxon>
    </lineage>
</organism>
<evidence type="ECO:0000313" key="1">
    <source>
        <dbReference type="EMBL" id="PQM48572.1"/>
    </source>
</evidence>
<accession>A0A2S8BPH9</accession>
<dbReference type="Proteomes" id="UP000238296">
    <property type="component" value="Unassembled WGS sequence"/>
</dbReference>
<dbReference type="EMBL" id="PPEA01000170">
    <property type="protein sequence ID" value="PQM48572.1"/>
    <property type="molecule type" value="Genomic_DNA"/>
</dbReference>
<sequence>MPAIGWVVAHPSCTVTSASGLDPTMENARDPSPAGTCSRYMYGLGLDTRSIRYTSIGSTAVSISNRCDGTTWNASPASISPTRRSTIAPYSSTVRCARCRGSGRLKVATVDGSGWPSAAVITSRRATASS</sequence>
<comment type="caution">
    <text evidence="1">The sequence shown here is derived from an EMBL/GenBank/DDBJ whole genome shotgun (WGS) entry which is preliminary data.</text>
</comment>
<protein>
    <submittedName>
        <fullName evidence="1">Uncharacterized protein</fullName>
    </submittedName>
</protein>
<reference evidence="1 2" key="1">
    <citation type="journal article" date="2017" name="Int. J. Syst. Evol. Microbiol.">
        <title>Mycobacterium talmoniae sp. nov., a slowly growing mycobacterium isolated from human respiratory samples.</title>
        <authorList>
            <person name="Davidson R.M."/>
            <person name="DeGroote M.A."/>
            <person name="Marola J.L."/>
            <person name="Buss S."/>
            <person name="Jones V."/>
            <person name="McNeil M.R."/>
            <person name="Freifeld A.G."/>
            <person name="Elaine Epperson L."/>
            <person name="Hasan N.A."/>
            <person name="Jackson M."/>
            <person name="Iwen P.C."/>
            <person name="Salfinger M."/>
            <person name="Strong M."/>
        </authorList>
    </citation>
    <scope>NUCLEOTIDE SEQUENCE [LARGE SCALE GENOMIC DNA]</scope>
    <source>
        <strain evidence="1 2">ATCC BAA-2683</strain>
    </source>
</reference>
<gene>
    <name evidence="1" type="ORF">C1Y40_01211</name>
</gene>
<name>A0A2S8BPH9_9MYCO</name>
<proteinExistence type="predicted"/>
<dbReference type="AlphaFoldDB" id="A0A2S8BPH9"/>